<keyword evidence="2" id="KW-1185">Reference proteome</keyword>
<protein>
    <submittedName>
        <fullName evidence="1 3">Uncharacterized protein</fullName>
    </submittedName>
</protein>
<dbReference type="Proteomes" id="UP000271087">
    <property type="component" value="Unassembled WGS sequence"/>
</dbReference>
<dbReference type="WBParaSite" id="nOo.2.0.1.t13387-RA">
    <property type="protein sequence ID" value="nOo.2.0.1.t13387-RA"/>
    <property type="gene ID" value="nOo.2.0.1.g13387"/>
</dbReference>
<name>A0A182EYX8_ONCOC</name>
<reference evidence="3" key="1">
    <citation type="submission" date="2016-06" db="UniProtKB">
        <authorList>
            <consortium name="WormBaseParasite"/>
        </authorList>
    </citation>
    <scope>IDENTIFICATION</scope>
</reference>
<sequence>MSSFDLLEKDRHWDVGIYDACNMSHPNQIRALFAIILTACFPSSPAEFWEKYKSYMAEDILHRICSENSNTNMDFTAEIYNEALIMIEELCLQIANKVLNQLGKPSPNRSAAASFNIELHREQTTTLLIFRHMCNQIFLNLRLSREAFMLRIMQIVNRGVGEIFFLDAPGG</sequence>
<evidence type="ECO:0000313" key="1">
    <source>
        <dbReference type="EMBL" id="VDN01561.1"/>
    </source>
</evidence>
<dbReference type="OrthoDB" id="5864836at2759"/>
<dbReference type="EMBL" id="UYRW01015034">
    <property type="protein sequence ID" value="VDN01561.1"/>
    <property type="molecule type" value="Genomic_DNA"/>
</dbReference>
<evidence type="ECO:0000313" key="2">
    <source>
        <dbReference type="Proteomes" id="UP000271087"/>
    </source>
</evidence>
<dbReference type="AlphaFoldDB" id="A0A182EYX8"/>
<proteinExistence type="predicted"/>
<evidence type="ECO:0000313" key="3">
    <source>
        <dbReference type="WBParaSite" id="nOo.2.0.1.t13387-RA"/>
    </source>
</evidence>
<reference evidence="1 2" key="2">
    <citation type="submission" date="2018-08" db="EMBL/GenBank/DDBJ databases">
        <authorList>
            <person name="Laetsch R D."/>
            <person name="Stevens L."/>
            <person name="Kumar S."/>
            <person name="Blaxter L. M."/>
        </authorList>
    </citation>
    <scope>NUCLEOTIDE SEQUENCE [LARGE SCALE GENOMIC DNA]</scope>
</reference>
<organism evidence="3">
    <name type="scientific">Onchocerca ochengi</name>
    <name type="common">Filarial nematode worm</name>
    <dbReference type="NCBI Taxonomy" id="42157"/>
    <lineage>
        <taxon>Eukaryota</taxon>
        <taxon>Metazoa</taxon>
        <taxon>Ecdysozoa</taxon>
        <taxon>Nematoda</taxon>
        <taxon>Chromadorea</taxon>
        <taxon>Rhabditida</taxon>
        <taxon>Spirurina</taxon>
        <taxon>Spiruromorpha</taxon>
        <taxon>Filarioidea</taxon>
        <taxon>Onchocercidae</taxon>
        <taxon>Onchocerca</taxon>
    </lineage>
</organism>
<dbReference type="STRING" id="42157.A0A182EYX8"/>
<gene>
    <name evidence="1" type="ORF">NOO_LOCUS13387</name>
</gene>
<accession>A0A182EYX8</accession>